<accession>A0A197JAV1</accession>
<proteinExistence type="predicted"/>
<keyword evidence="3" id="KW-1185">Reference proteome</keyword>
<dbReference type="AlphaFoldDB" id="A0A197JAV1"/>
<name>A0A197JAV1_9FUNG</name>
<feature type="chain" id="PRO_5008275763" evidence="1">
    <location>
        <begin position="18"/>
        <end position="130"/>
    </location>
</feature>
<reference evidence="2 3" key="1">
    <citation type="submission" date="2016-05" db="EMBL/GenBank/DDBJ databases">
        <title>Genome sequencing reveals origins of a unique bacterial endosymbiosis in the earliest lineages of terrestrial Fungi.</title>
        <authorList>
            <consortium name="DOE Joint Genome Institute"/>
            <person name="Uehling J."/>
            <person name="Gryganskyi A."/>
            <person name="Hameed K."/>
            <person name="Tschaplinski T."/>
            <person name="Misztal P."/>
            <person name="Wu S."/>
            <person name="Desiro A."/>
            <person name="Vande Pol N."/>
            <person name="Du Z.-Y."/>
            <person name="Zienkiewicz A."/>
            <person name="Zienkiewicz K."/>
            <person name="Morin E."/>
            <person name="Tisserant E."/>
            <person name="Splivallo R."/>
            <person name="Hainaut M."/>
            <person name="Henrissat B."/>
            <person name="Ohm R."/>
            <person name="Kuo A."/>
            <person name="Yan J."/>
            <person name="Lipzen A."/>
            <person name="Nolan M."/>
            <person name="Labutti K."/>
            <person name="Barry K."/>
            <person name="Goldstein A."/>
            <person name="Labbe J."/>
            <person name="Schadt C."/>
            <person name="Tuskan G."/>
            <person name="Grigoriev I."/>
            <person name="Martin F."/>
            <person name="Vilgalys R."/>
            <person name="Bonito G."/>
        </authorList>
    </citation>
    <scope>NUCLEOTIDE SEQUENCE [LARGE SCALE GENOMIC DNA]</scope>
    <source>
        <strain evidence="2 3">AG-77</strain>
    </source>
</reference>
<dbReference type="Proteomes" id="UP000078512">
    <property type="component" value="Unassembled WGS sequence"/>
</dbReference>
<dbReference type="OrthoDB" id="2305230at2759"/>
<protein>
    <submittedName>
        <fullName evidence="2">Uncharacterized protein</fullName>
    </submittedName>
</protein>
<dbReference type="EMBL" id="KV442206">
    <property type="protein sequence ID" value="OAQ22183.1"/>
    <property type="molecule type" value="Genomic_DNA"/>
</dbReference>
<sequence length="130" mass="14741">MKSSMVILLLLLPFTLALHCWKDTKVCNPDNRLYDSKCDISKNRIPDLRLFQKDISGFCRDNKDITFRVRPRDWPAQLPSGVVCADNRHSPKAAYYAQRLAKAIQMKNPKFVKAGGIIKCCEAILNKGCA</sequence>
<keyword evidence="1" id="KW-0732">Signal</keyword>
<feature type="signal peptide" evidence="1">
    <location>
        <begin position="1"/>
        <end position="17"/>
    </location>
</feature>
<organism evidence="2 3">
    <name type="scientific">Linnemannia elongata AG-77</name>
    <dbReference type="NCBI Taxonomy" id="1314771"/>
    <lineage>
        <taxon>Eukaryota</taxon>
        <taxon>Fungi</taxon>
        <taxon>Fungi incertae sedis</taxon>
        <taxon>Mucoromycota</taxon>
        <taxon>Mortierellomycotina</taxon>
        <taxon>Mortierellomycetes</taxon>
        <taxon>Mortierellales</taxon>
        <taxon>Mortierellaceae</taxon>
        <taxon>Linnemannia</taxon>
    </lineage>
</organism>
<evidence type="ECO:0000256" key="1">
    <source>
        <dbReference type="SAM" id="SignalP"/>
    </source>
</evidence>
<evidence type="ECO:0000313" key="3">
    <source>
        <dbReference type="Proteomes" id="UP000078512"/>
    </source>
</evidence>
<evidence type="ECO:0000313" key="2">
    <source>
        <dbReference type="EMBL" id="OAQ22183.1"/>
    </source>
</evidence>
<gene>
    <name evidence="2" type="ORF">K457DRAFT_890823</name>
</gene>